<dbReference type="EMBL" id="CP001874">
    <property type="protein sequence ID" value="ADG89466.1"/>
    <property type="molecule type" value="Genomic_DNA"/>
</dbReference>
<dbReference type="Proteomes" id="UP000006640">
    <property type="component" value="Chromosome"/>
</dbReference>
<dbReference type="InterPro" id="IPR001424">
    <property type="entry name" value="SOD_Cu_Zn_dom"/>
</dbReference>
<dbReference type="RefSeq" id="WP_013132999.1">
    <property type="nucleotide sequence ID" value="NC_014165.1"/>
</dbReference>
<keyword evidence="8" id="KW-1185">Reference proteome</keyword>
<feature type="domain" description="Superoxide dismutase copper/zinc binding" evidence="6">
    <location>
        <begin position="50"/>
        <end position="200"/>
    </location>
</feature>
<dbReference type="STRING" id="469371.Tbis_2767"/>
<comment type="function">
    <text evidence="2">Destroys radicals which are normally produced within the cells and which are toxic to biological systems. May play a role in favoring mycobacterial survival in phagocytes.</text>
</comment>
<reference evidence="7 8" key="1">
    <citation type="submission" date="2010-01" db="EMBL/GenBank/DDBJ databases">
        <title>The complete genome of Thermobispora bispora DSM 43833.</title>
        <authorList>
            <consortium name="US DOE Joint Genome Institute (JGI-PGF)"/>
            <person name="Lucas S."/>
            <person name="Copeland A."/>
            <person name="Lapidus A."/>
            <person name="Glavina del Rio T."/>
            <person name="Dalin E."/>
            <person name="Tice H."/>
            <person name="Bruce D."/>
            <person name="Goodwin L."/>
            <person name="Pitluck S."/>
            <person name="Kyrpides N."/>
            <person name="Mavromatis K."/>
            <person name="Ivanova N."/>
            <person name="Mikhailova N."/>
            <person name="Chertkov O."/>
            <person name="Brettin T."/>
            <person name="Detter J.C."/>
            <person name="Han C."/>
            <person name="Larimer F."/>
            <person name="Land M."/>
            <person name="Hauser L."/>
            <person name="Markowitz V."/>
            <person name="Cheng J.-F."/>
            <person name="Hugenholtz P."/>
            <person name="Woyke T."/>
            <person name="Wu D."/>
            <person name="Jando M."/>
            <person name="Schneider S."/>
            <person name="Klenk H.-P."/>
            <person name="Eisen J.A."/>
        </authorList>
    </citation>
    <scope>NUCLEOTIDE SEQUENCE [LARGE SCALE GENOMIC DNA]</scope>
    <source>
        <strain evidence="8">ATCC 19993 / DSM 43833 / CBS 139.67 / JCM 10125 / KCTC 9307 / NBRC 14880 / R51</strain>
    </source>
</reference>
<dbReference type="AlphaFoldDB" id="D6Y650"/>
<accession>D6Y650</accession>
<evidence type="ECO:0000256" key="3">
    <source>
        <dbReference type="RuleBase" id="RU000393"/>
    </source>
</evidence>
<dbReference type="Gene3D" id="2.60.40.200">
    <property type="entry name" value="Superoxide dismutase, copper/zinc binding domain"/>
    <property type="match status" value="1"/>
</dbReference>
<comment type="cofactor">
    <cofactor evidence="3">
        <name>Zn(2+)</name>
        <dbReference type="ChEBI" id="CHEBI:29105"/>
    </cofactor>
    <text evidence="3">Binds 1 zinc ion per subunit.</text>
</comment>
<sequence>MFRATYLALAALGLTATGAAAPAGDAPRTGYQPRVIAGAVIKNAKGKTLGTFQLEAYGRGKSRVTVHVRGLTPGFHGFHIHNTGVCDPKSIDPATGSPFASAGDHLGHGKALRHPAIGDFPPILVNSDGTAYMTVVIDRIPRRRLADRDGSAVIIHAKPDNLAHIPDRYTHPKDSTGTKGPDEASRRTGDAGARVGCGVIEVVD</sequence>
<evidence type="ECO:0000313" key="7">
    <source>
        <dbReference type="EMBL" id="ADG89466.1"/>
    </source>
</evidence>
<feature type="signal peptide" evidence="5">
    <location>
        <begin position="1"/>
        <end position="21"/>
    </location>
</feature>
<evidence type="ECO:0000259" key="6">
    <source>
        <dbReference type="Pfam" id="PF00080"/>
    </source>
</evidence>
<organism evidence="7 8">
    <name type="scientific">Thermobispora bispora (strain ATCC 19993 / DSM 43833 / CBS 139.67 / JCM 10125 / KCTC 9307 / NBRC 14880 / R51)</name>
    <dbReference type="NCBI Taxonomy" id="469371"/>
    <lineage>
        <taxon>Bacteria</taxon>
        <taxon>Bacillati</taxon>
        <taxon>Actinomycetota</taxon>
        <taxon>Actinomycetes</taxon>
        <taxon>Streptosporangiales</taxon>
        <taxon>Streptosporangiaceae</taxon>
        <taxon>Thermobispora</taxon>
    </lineage>
</organism>
<dbReference type="Pfam" id="PF00080">
    <property type="entry name" value="Sod_Cu"/>
    <property type="match status" value="1"/>
</dbReference>
<evidence type="ECO:0000256" key="4">
    <source>
        <dbReference type="SAM" id="MobiDB-lite"/>
    </source>
</evidence>
<dbReference type="PROSITE" id="PS00332">
    <property type="entry name" value="SOD_CU_ZN_2"/>
    <property type="match status" value="1"/>
</dbReference>
<keyword evidence="3" id="KW-0479">Metal-binding</keyword>
<dbReference type="GO" id="GO:0004784">
    <property type="term" value="F:superoxide dismutase activity"/>
    <property type="evidence" value="ECO:0007669"/>
    <property type="project" value="UniProtKB-EC"/>
</dbReference>
<gene>
    <name evidence="7" type="ordered locus">Tbis_2767</name>
</gene>
<comment type="catalytic activity">
    <reaction evidence="3">
        <text>2 superoxide + 2 H(+) = H2O2 + O2</text>
        <dbReference type="Rhea" id="RHEA:20696"/>
        <dbReference type="ChEBI" id="CHEBI:15378"/>
        <dbReference type="ChEBI" id="CHEBI:15379"/>
        <dbReference type="ChEBI" id="CHEBI:16240"/>
        <dbReference type="ChEBI" id="CHEBI:18421"/>
        <dbReference type="EC" id="1.15.1.1"/>
    </reaction>
</comment>
<dbReference type="InterPro" id="IPR036423">
    <property type="entry name" value="SOD-like_Cu/Zn_dom_sf"/>
</dbReference>
<keyword evidence="5" id="KW-0732">Signal</keyword>
<evidence type="ECO:0000256" key="2">
    <source>
        <dbReference type="ARBA" id="ARBA00024900"/>
    </source>
</evidence>
<protein>
    <recommendedName>
        <fullName evidence="3">Superoxide dismutase [Cu-Zn]</fullName>
        <ecNumber evidence="3">1.15.1.1</ecNumber>
    </recommendedName>
</protein>
<evidence type="ECO:0000256" key="5">
    <source>
        <dbReference type="SAM" id="SignalP"/>
    </source>
</evidence>
<comment type="cofactor">
    <cofactor evidence="3">
        <name>Cu cation</name>
        <dbReference type="ChEBI" id="CHEBI:23378"/>
    </cofactor>
    <text evidence="3">Binds 1 copper ion per subunit.</text>
</comment>
<dbReference type="PANTHER" id="PTHR10003">
    <property type="entry name" value="SUPEROXIDE DISMUTASE CU-ZN -RELATED"/>
    <property type="match status" value="1"/>
</dbReference>
<keyword evidence="3" id="KW-0186">Copper</keyword>
<comment type="similarity">
    <text evidence="1 3">Belongs to the Cu-Zn superoxide dismutase family.</text>
</comment>
<proteinExistence type="inferred from homology"/>
<dbReference type="SUPFAM" id="SSF49329">
    <property type="entry name" value="Cu,Zn superoxide dismutase-like"/>
    <property type="match status" value="1"/>
</dbReference>
<dbReference type="EC" id="1.15.1.1" evidence="3"/>
<feature type="chain" id="PRO_5003091025" description="Superoxide dismutase [Cu-Zn]" evidence="5">
    <location>
        <begin position="22"/>
        <end position="204"/>
    </location>
</feature>
<dbReference type="OrthoDB" id="9792957at2"/>
<feature type="region of interest" description="Disordered" evidence="4">
    <location>
        <begin position="164"/>
        <end position="191"/>
    </location>
</feature>
<dbReference type="eggNOG" id="COG2032">
    <property type="taxonomic scope" value="Bacteria"/>
</dbReference>
<keyword evidence="3" id="KW-0560">Oxidoreductase</keyword>
<dbReference type="InterPro" id="IPR018152">
    <property type="entry name" value="SOD_Cu/Zn_BS"/>
</dbReference>
<feature type="compositionally biased region" description="Basic and acidic residues" evidence="4">
    <location>
        <begin position="164"/>
        <end position="189"/>
    </location>
</feature>
<dbReference type="KEGG" id="tbi:Tbis_2767"/>
<dbReference type="GO" id="GO:0005507">
    <property type="term" value="F:copper ion binding"/>
    <property type="evidence" value="ECO:0007669"/>
    <property type="project" value="InterPro"/>
</dbReference>
<dbReference type="InterPro" id="IPR024134">
    <property type="entry name" value="SOD_Cu/Zn_/chaperone"/>
</dbReference>
<evidence type="ECO:0000256" key="1">
    <source>
        <dbReference type="ARBA" id="ARBA00010457"/>
    </source>
</evidence>
<dbReference type="HOGENOM" id="CLU_056632_8_0_11"/>
<name>D6Y650_THEBD</name>
<keyword evidence="3" id="KW-0862">Zinc</keyword>
<evidence type="ECO:0000313" key="8">
    <source>
        <dbReference type="Proteomes" id="UP000006640"/>
    </source>
</evidence>